<evidence type="ECO:0000313" key="3">
    <source>
        <dbReference type="Proteomes" id="UP001066276"/>
    </source>
</evidence>
<reference evidence="2" key="1">
    <citation type="journal article" date="2022" name="bioRxiv">
        <title>Sequencing and chromosome-scale assembly of the giantPleurodeles waltlgenome.</title>
        <authorList>
            <person name="Brown T."/>
            <person name="Elewa A."/>
            <person name="Iarovenko S."/>
            <person name="Subramanian E."/>
            <person name="Araus A.J."/>
            <person name="Petzold A."/>
            <person name="Susuki M."/>
            <person name="Suzuki K.-i.T."/>
            <person name="Hayashi T."/>
            <person name="Toyoda A."/>
            <person name="Oliveira C."/>
            <person name="Osipova E."/>
            <person name="Leigh N.D."/>
            <person name="Simon A."/>
            <person name="Yun M.H."/>
        </authorList>
    </citation>
    <scope>NUCLEOTIDE SEQUENCE</scope>
    <source>
        <strain evidence="2">20211129_DDA</strain>
        <tissue evidence="2">Liver</tissue>
    </source>
</reference>
<keyword evidence="3" id="KW-1185">Reference proteome</keyword>
<proteinExistence type="predicted"/>
<comment type="caution">
    <text evidence="2">The sequence shown here is derived from an EMBL/GenBank/DDBJ whole genome shotgun (WGS) entry which is preliminary data.</text>
</comment>
<feature type="compositionally biased region" description="Basic and acidic residues" evidence="1">
    <location>
        <begin position="1"/>
        <end position="16"/>
    </location>
</feature>
<protein>
    <submittedName>
        <fullName evidence="2">Uncharacterized protein</fullName>
    </submittedName>
</protein>
<gene>
    <name evidence="2" type="ORF">NDU88_003096</name>
</gene>
<evidence type="ECO:0000256" key="1">
    <source>
        <dbReference type="SAM" id="MobiDB-lite"/>
    </source>
</evidence>
<evidence type="ECO:0000313" key="2">
    <source>
        <dbReference type="EMBL" id="KAJ1162628.1"/>
    </source>
</evidence>
<feature type="region of interest" description="Disordered" evidence="1">
    <location>
        <begin position="1"/>
        <end position="59"/>
    </location>
</feature>
<dbReference type="AlphaFoldDB" id="A0AAV7SG25"/>
<feature type="region of interest" description="Disordered" evidence="1">
    <location>
        <begin position="73"/>
        <end position="104"/>
    </location>
</feature>
<dbReference type="Proteomes" id="UP001066276">
    <property type="component" value="Chromosome 4_2"/>
</dbReference>
<feature type="compositionally biased region" description="Basic residues" evidence="1">
    <location>
        <begin position="32"/>
        <end position="41"/>
    </location>
</feature>
<organism evidence="2 3">
    <name type="scientific">Pleurodeles waltl</name>
    <name type="common">Iberian ribbed newt</name>
    <dbReference type="NCBI Taxonomy" id="8319"/>
    <lineage>
        <taxon>Eukaryota</taxon>
        <taxon>Metazoa</taxon>
        <taxon>Chordata</taxon>
        <taxon>Craniata</taxon>
        <taxon>Vertebrata</taxon>
        <taxon>Euteleostomi</taxon>
        <taxon>Amphibia</taxon>
        <taxon>Batrachia</taxon>
        <taxon>Caudata</taxon>
        <taxon>Salamandroidea</taxon>
        <taxon>Salamandridae</taxon>
        <taxon>Pleurodelinae</taxon>
        <taxon>Pleurodeles</taxon>
    </lineage>
</organism>
<sequence>MGRKRGDPKMPGENHPEQNPGEADQREDRKDGKRPRRSRIGRRLEFLGEKQSRADTFTVPTLGRRPLALGQWREKKEEDEISAQTREDIYNQLPQTYPTGKLTL</sequence>
<accession>A0AAV7SG25</accession>
<name>A0AAV7SG25_PLEWA</name>
<feature type="compositionally biased region" description="Basic and acidic residues" evidence="1">
    <location>
        <begin position="42"/>
        <end position="53"/>
    </location>
</feature>
<dbReference type="EMBL" id="JANPWB010000008">
    <property type="protein sequence ID" value="KAJ1162628.1"/>
    <property type="molecule type" value="Genomic_DNA"/>
</dbReference>